<evidence type="ECO:0000256" key="2">
    <source>
        <dbReference type="ARBA" id="ARBA00009731"/>
    </source>
</evidence>
<dbReference type="FunCoup" id="A0A1Y1NL64">
    <property type="interactions" value="392"/>
</dbReference>
<organism evidence="9">
    <name type="scientific">Photinus pyralis</name>
    <name type="common">Common eastern firefly</name>
    <name type="synonym">Lampyris pyralis</name>
    <dbReference type="NCBI Taxonomy" id="7054"/>
    <lineage>
        <taxon>Eukaryota</taxon>
        <taxon>Metazoa</taxon>
        <taxon>Ecdysozoa</taxon>
        <taxon>Arthropoda</taxon>
        <taxon>Hexapoda</taxon>
        <taxon>Insecta</taxon>
        <taxon>Pterygota</taxon>
        <taxon>Neoptera</taxon>
        <taxon>Endopterygota</taxon>
        <taxon>Coleoptera</taxon>
        <taxon>Polyphaga</taxon>
        <taxon>Elateriformia</taxon>
        <taxon>Elateroidea</taxon>
        <taxon>Lampyridae</taxon>
        <taxon>Lampyrinae</taxon>
        <taxon>Photinus</taxon>
    </lineage>
</organism>
<dbReference type="InterPro" id="IPR013969">
    <property type="entry name" value="Oligosacch_biosynth_Alg14"/>
</dbReference>
<dbReference type="GO" id="GO:0043541">
    <property type="term" value="C:UDP-N-acetylglucosamine transferase complex"/>
    <property type="evidence" value="ECO:0007669"/>
    <property type="project" value="TreeGrafter"/>
</dbReference>
<name>A0A1Y1NL64_PHOPY</name>
<evidence type="ECO:0000256" key="8">
    <source>
        <dbReference type="SAM" id="Phobius"/>
    </source>
</evidence>
<keyword evidence="4 8" id="KW-0812">Transmembrane</keyword>
<dbReference type="InParanoid" id="A0A1Y1NL64"/>
<comment type="subcellular location">
    <subcellularLocation>
        <location evidence="1">Endoplasmic reticulum membrane</location>
        <topology evidence="1">Single-pass membrane protein</topology>
    </subcellularLocation>
</comment>
<comment type="similarity">
    <text evidence="2">Belongs to the ALG14 family.</text>
</comment>
<keyword evidence="6 8" id="KW-1133">Transmembrane helix</keyword>
<dbReference type="PANTHER" id="PTHR12154:SF4">
    <property type="entry name" value="UDP-N-ACETYLGLUCOSAMINE TRANSFERASE SUBUNIT ALG14 HOMOLOG"/>
    <property type="match status" value="1"/>
</dbReference>
<sequence>MEDSLWLELMILCLSLICLRFFYLVHKVTTSSATFPSAKRRLPAKTVICIGSGGHTTEMLELVKQLDTERYTPRHYILANSDTTSLGKVQSLETSRDHRIVAIPRSRSVGQSYFTSVVTTAYSTLYSVPILARIRPDLLLCNGPGTCVPLCVVAFVLKAAFVCDTKIVFVESFCRTKTFSLSGRILFYLADHILVQWPLLKSRCRRADYVGQLL</sequence>
<reference evidence="10" key="3">
    <citation type="submission" date="2019-08" db="EMBL/GenBank/DDBJ databases">
        <authorList>
            <consortium name="Photinus pyralis genome working group"/>
            <person name="Fallon T.R."/>
            <person name="Sander Lower S.E."/>
            <person name="Weng J.-K."/>
        </authorList>
    </citation>
    <scope>NUCLEOTIDE SEQUENCE</scope>
    <source>
        <strain evidence="10">1611_PpyrPB1</strain>
        <tissue evidence="10">Whole body</tissue>
    </source>
</reference>
<dbReference type="PANTHER" id="PTHR12154">
    <property type="entry name" value="GLYCOSYL TRANSFERASE-RELATED"/>
    <property type="match status" value="1"/>
</dbReference>
<evidence type="ECO:0000256" key="4">
    <source>
        <dbReference type="ARBA" id="ARBA00022692"/>
    </source>
</evidence>
<keyword evidence="7 8" id="KW-0472">Membrane</keyword>
<dbReference type="OrthoDB" id="17098at2759"/>
<dbReference type="AlphaFoldDB" id="A0A1Y1NL64"/>
<dbReference type="GO" id="GO:0006488">
    <property type="term" value="P:dolichol-linked oligosaccharide biosynthetic process"/>
    <property type="evidence" value="ECO:0007669"/>
    <property type="project" value="InterPro"/>
</dbReference>
<protein>
    <recommendedName>
        <fullName evidence="3">UDP-N-acetylglucosamine transferase subunit ALG14</fullName>
    </recommendedName>
</protein>
<dbReference type="Gene3D" id="3.40.50.2000">
    <property type="entry name" value="Glycogen Phosphorylase B"/>
    <property type="match status" value="1"/>
</dbReference>
<dbReference type="EMBL" id="GEZM01001967">
    <property type="protein sequence ID" value="JAV97435.1"/>
    <property type="molecule type" value="Transcribed_RNA"/>
</dbReference>
<evidence type="ECO:0000313" key="9">
    <source>
        <dbReference type="EMBL" id="JAV97435.1"/>
    </source>
</evidence>
<keyword evidence="5" id="KW-0256">Endoplasmic reticulum</keyword>
<dbReference type="Pfam" id="PF08660">
    <property type="entry name" value="Alg14"/>
    <property type="match status" value="1"/>
</dbReference>
<evidence type="ECO:0000256" key="5">
    <source>
        <dbReference type="ARBA" id="ARBA00022824"/>
    </source>
</evidence>
<dbReference type="GO" id="GO:0004577">
    <property type="term" value="F:N-acetylglucosaminyldiphosphodolichol N-acetylglucosaminyltransferase activity"/>
    <property type="evidence" value="ECO:0007669"/>
    <property type="project" value="TreeGrafter"/>
</dbReference>
<evidence type="ECO:0000313" key="10">
    <source>
        <dbReference type="EMBL" id="KAB0792409.1"/>
    </source>
</evidence>
<keyword evidence="11" id="KW-1185">Reference proteome</keyword>
<proteinExistence type="inferred from homology"/>
<dbReference type="Proteomes" id="UP000327044">
    <property type="component" value="Unassembled WGS sequence"/>
</dbReference>
<accession>A0A1Y1NL64</accession>
<dbReference type="EMBL" id="VVIM01000010">
    <property type="protein sequence ID" value="KAB0792409.1"/>
    <property type="molecule type" value="Genomic_DNA"/>
</dbReference>
<evidence type="ECO:0000256" key="3">
    <source>
        <dbReference type="ARBA" id="ARBA00017467"/>
    </source>
</evidence>
<evidence type="ECO:0000256" key="7">
    <source>
        <dbReference type="ARBA" id="ARBA00023136"/>
    </source>
</evidence>
<evidence type="ECO:0000313" key="11">
    <source>
        <dbReference type="Proteomes" id="UP000327044"/>
    </source>
</evidence>
<feature type="transmembrane region" description="Helical" evidence="8">
    <location>
        <begin position="6"/>
        <end position="25"/>
    </location>
</feature>
<evidence type="ECO:0000256" key="6">
    <source>
        <dbReference type="ARBA" id="ARBA00022989"/>
    </source>
</evidence>
<reference evidence="10 11" key="2">
    <citation type="journal article" date="2018" name="Elife">
        <title>Firefly genomes illuminate parallel origins of bioluminescence in beetles.</title>
        <authorList>
            <person name="Fallon T.R."/>
            <person name="Lower S.E."/>
            <person name="Chang C.H."/>
            <person name="Bessho-Uehara M."/>
            <person name="Martin G.J."/>
            <person name="Bewick A.J."/>
            <person name="Behringer M."/>
            <person name="Debat H.J."/>
            <person name="Wong I."/>
            <person name="Day J.C."/>
            <person name="Suvorov A."/>
            <person name="Silva C.J."/>
            <person name="Stanger-Hall K.F."/>
            <person name="Hall D.W."/>
            <person name="Schmitz R.J."/>
            <person name="Nelson D.R."/>
            <person name="Lewis S.M."/>
            <person name="Shigenobu S."/>
            <person name="Bybee S.M."/>
            <person name="Larracuente A.M."/>
            <person name="Oba Y."/>
            <person name="Weng J.K."/>
        </authorList>
    </citation>
    <scope>NUCLEOTIDE SEQUENCE [LARGE SCALE GENOMIC DNA]</scope>
    <source>
        <strain evidence="10">1611_PpyrPB1</strain>
        <tissue evidence="10">Whole body</tissue>
    </source>
</reference>
<evidence type="ECO:0000256" key="1">
    <source>
        <dbReference type="ARBA" id="ARBA00004389"/>
    </source>
</evidence>
<gene>
    <name evidence="10" type="ORF">PPYR_14368</name>
</gene>
<reference evidence="9" key="1">
    <citation type="journal article" date="2016" name="Sci. Rep.">
        <title>Molecular characterization of firefly nuptial gifts: a multi-omics approach sheds light on postcopulatory sexual selection.</title>
        <authorList>
            <person name="Al-Wathiqui N."/>
            <person name="Fallon T.R."/>
            <person name="South A."/>
            <person name="Weng J.K."/>
            <person name="Lewis S.M."/>
        </authorList>
    </citation>
    <scope>NUCLEOTIDE SEQUENCE</scope>
</reference>